<gene>
    <name evidence="1" type="ORF">Lalb_Chr20g0108981</name>
</gene>
<protein>
    <submittedName>
        <fullName evidence="1">Uncharacterized protein</fullName>
    </submittedName>
</protein>
<proteinExistence type="predicted"/>
<keyword evidence="2" id="KW-1185">Reference proteome</keyword>
<comment type="caution">
    <text evidence="1">The sequence shown here is derived from an EMBL/GenBank/DDBJ whole genome shotgun (WGS) entry which is preliminary data.</text>
</comment>
<sequence length="90" mass="10197">MASSMPENVFELGFEISEANNVLFISLMEETHEDEYNLDDRVVSMIQSLEAEINDSLLSQRYEVGHVDGQDCFTSMNSNDHYGIGIFLTI</sequence>
<dbReference type="PANTHER" id="PTHR37611:SF4">
    <property type="entry name" value="OS06G0538400 PROTEIN"/>
    <property type="match status" value="1"/>
</dbReference>
<organism evidence="1 2">
    <name type="scientific">Lupinus albus</name>
    <name type="common">White lupine</name>
    <name type="synonym">Lupinus termis</name>
    <dbReference type="NCBI Taxonomy" id="3870"/>
    <lineage>
        <taxon>Eukaryota</taxon>
        <taxon>Viridiplantae</taxon>
        <taxon>Streptophyta</taxon>
        <taxon>Embryophyta</taxon>
        <taxon>Tracheophyta</taxon>
        <taxon>Spermatophyta</taxon>
        <taxon>Magnoliopsida</taxon>
        <taxon>eudicotyledons</taxon>
        <taxon>Gunneridae</taxon>
        <taxon>Pentapetalae</taxon>
        <taxon>rosids</taxon>
        <taxon>fabids</taxon>
        <taxon>Fabales</taxon>
        <taxon>Fabaceae</taxon>
        <taxon>Papilionoideae</taxon>
        <taxon>50 kb inversion clade</taxon>
        <taxon>genistoids sensu lato</taxon>
        <taxon>core genistoids</taxon>
        <taxon>Genisteae</taxon>
        <taxon>Lupinus</taxon>
    </lineage>
</organism>
<dbReference type="PANTHER" id="PTHR37611">
    <property type="entry name" value="VIRUS-SPECIFIC-SIGNALING-PATHWAY REGULATED PROTEIN-RELATED"/>
    <property type="match status" value="1"/>
</dbReference>
<dbReference type="OrthoDB" id="691231at2759"/>
<evidence type="ECO:0000313" key="2">
    <source>
        <dbReference type="Proteomes" id="UP000447434"/>
    </source>
</evidence>
<accession>A0A6A4NV97</accession>
<dbReference type="EMBL" id="WOCE01000020">
    <property type="protein sequence ID" value="KAE9590558.1"/>
    <property type="molecule type" value="Genomic_DNA"/>
</dbReference>
<dbReference type="Proteomes" id="UP000447434">
    <property type="component" value="Chromosome 20"/>
</dbReference>
<dbReference type="AlphaFoldDB" id="A0A6A4NV97"/>
<name>A0A6A4NV97_LUPAL</name>
<evidence type="ECO:0000313" key="1">
    <source>
        <dbReference type="EMBL" id="KAE9590558.1"/>
    </source>
</evidence>
<reference evidence="2" key="1">
    <citation type="journal article" date="2020" name="Nat. Commun.">
        <title>Genome sequence of the cluster root forming white lupin.</title>
        <authorList>
            <person name="Hufnagel B."/>
            <person name="Marques A."/>
            <person name="Soriano A."/>
            <person name="Marques L."/>
            <person name="Divol F."/>
            <person name="Doumas P."/>
            <person name="Sallet E."/>
            <person name="Mancinotti D."/>
            <person name="Carrere S."/>
            <person name="Marande W."/>
            <person name="Arribat S."/>
            <person name="Keller J."/>
            <person name="Huneau C."/>
            <person name="Blein T."/>
            <person name="Aime D."/>
            <person name="Laguerre M."/>
            <person name="Taylor J."/>
            <person name="Schubert V."/>
            <person name="Nelson M."/>
            <person name="Geu-Flores F."/>
            <person name="Crespi M."/>
            <person name="Gallardo-Guerrero K."/>
            <person name="Delaux P.-M."/>
            <person name="Salse J."/>
            <person name="Berges H."/>
            <person name="Guyot R."/>
            <person name="Gouzy J."/>
            <person name="Peret B."/>
        </authorList>
    </citation>
    <scope>NUCLEOTIDE SEQUENCE [LARGE SCALE GENOMIC DNA]</scope>
    <source>
        <strain evidence="2">cv. Amiga</strain>
    </source>
</reference>